<sequence length="164" mass="17650">MQLPGIAVMPGLAAAMVIDVELGPEQDLGRGEGGQRIDYPISGGHFSALDPAGYALEGTVLAGGADQFLMRDDGIGVLDARYRLAGSNGSIVEIHNRGLWVPDARGRARLAAGEEPRPEELYCRCTPVFTAPEGPFAWLNAHVFTGRVDYPAFRRVVISVYRLL</sequence>
<organism evidence="1 2">
    <name type="scientific">Dongia mobilis</name>
    <dbReference type="NCBI Taxonomy" id="578943"/>
    <lineage>
        <taxon>Bacteria</taxon>
        <taxon>Pseudomonadati</taxon>
        <taxon>Pseudomonadota</taxon>
        <taxon>Alphaproteobacteria</taxon>
        <taxon>Rhodospirillales</taxon>
        <taxon>Dongiaceae</taxon>
        <taxon>Dongia</taxon>
    </lineage>
</organism>
<proteinExistence type="predicted"/>
<accession>A0A4R6WIU3</accession>
<comment type="caution">
    <text evidence="1">The sequence shown here is derived from an EMBL/GenBank/DDBJ whole genome shotgun (WGS) entry which is preliminary data.</text>
</comment>
<dbReference type="PANTHER" id="PTHR37315:SF1">
    <property type="entry name" value="UPF0311 PROTEIN BLR7842"/>
    <property type="match status" value="1"/>
</dbReference>
<reference evidence="1 2" key="1">
    <citation type="submission" date="2019-03" db="EMBL/GenBank/DDBJ databases">
        <title>Genomic Encyclopedia of Type Strains, Phase III (KMG-III): the genomes of soil and plant-associated and newly described type strains.</title>
        <authorList>
            <person name="Whitman W."/>
        </authorList>
    </citation>
    <scope>NUCLEOTIDE SEQUENCE [LARGE SCALE GENOMIC DNA]</scope>
    <source>
        <strain evidence="1 2">CGMCC 1.7660</strain>
    </source>
</reference>
<dbReference type="Gene3D" id="2.40.160.20">
    <property type="match status" value="1"/>
</dbReference>
<dbReference type="PANTHER" id="PTHR37315">
    <property type="entry name" value="UPF0311 PROTEIN BLR7842"/>
    <property type="match status" value="1"/>
</dbReference>
<protein>
    <submittedName>
        <fullName evidence="1">Uncharacterized protein DUF3237</fullName>
    </submittedName>
</protein>
<evidence type="ECO:0000313" key="2">
    <source>
        <dbReference type="Proteomes" id="UP000295783"/>
    </source>
</evidence>
<dbReference type="EMBL" id="SNYW01000013">
    <property type="protein sequence ID" value="TDQ78569.1"/>
    <property type="molecule type" value="Genomic_DNA"/>
</dbReference>
<evidence type="ECO:0000313" key="1">
    <source>
        <dbReference type="EMBL" id="TDQ78569.1"/>
    </source>
</evidence>
<dbReference type="Proteomes" id="UP000295783">
    <property type="component" value="Unassembled WGS sequence"/>
</dbReference>
<dbReference type="InterPro" id="IPR020915">
    <property type="entry name" value="UPF0311"/>
</dbReference>
<dbReference type="AlphaFoldDB" id="A0A4R6WIU3"/>
<dbReference type="OrthoDB" id="5294829at2"/>
<name>A0A4R6WIU3_9PROT</name>
<keyword evidence="2" id="KW-1185">Reference proteome</keyword>
<dbReference type="Pfam" id="PF11578">
    <property type="entry name" value="DUF3237"/>
    <property type="match status" value="1"/>
</dbReference>
<gene>
    <name evidence="1" type="ORF">A8950_3625</name>
</gene>